<sequence length="189" mass="20369">MTEIIGRLVGETTADRAAKRPENNELMPYVAPLTVPPVLRPAAGDVRCETEIALRPARVRLHPQLPPTLMWGYDGQVPGPTIEVRRGQRVRIAWTNRIPKDGEYPVTAVEVPRRTDGRPQATTEPGREGVEPNKDVAALPAWVVTHLHGAQTGGGNDGWTDNGVGPATPSCRSTRTTTGRSSGGTTTTR</sequence>
<evidence type="ECO:0000256" key="1">
    <source>
        <dbReference type="SAM" id="MobiDB-lite"/>
    </source>
</evidence>
<accession>A0A7W9Q0K2</accession>
<keyword evidence="3" id="KW-0167">Capsid protein</keyword>
<keyword evidence="3" id="KW-0946">Virion</keyword>
<comment type="caution">
    <text evidence="3">The sequence shown here is derived from an EMBL/GenBank/DDBJ whole genome shotgun (WGS) entry which is preliminary data.</text>
</comment>
<dbReference type="GO" id="GO:0005507">
    <property type="term" value="F:copper ion binding"/>
    <property type="evidence" value="ECO:0007669"/>
    <property type="project" value="InterPro"/>
</dbReference>
<feature type="region of interest" description="Disordered" evidence="1">
    <location>
        <begin position="149"/>
        <end position="189"/>
    </location>
</feature>
<feature type="compositionally biased region" description="Basic and acidic residues" evidence="1">
    <location>
        <begin position="125"/>
        <end position="134"/>
    </location>
</feature>
<dbReference type="Proteomes" id="UP000585836">
    <property type="component" value="Unassembled WGS sequence"/>
</dbReference>
<organism evidence="3 4">
    <name type="scientific">Streptomyces echinatus</name>
    <dbReference type="NCBI Taxonomy" id="67293"/>
    <lineage>
        <taxon>Bacteria</taxon>
        <taxon>Bacillati</taxon>
        <taxon>Actinomycetota</taxon>
        <taxon>Actinomycetes</taxon>
        <taxon>Kitasatosporales</taxon>
        <taxon>Streptomycetaceae</taxon>
        <taxon>Streptomyces</taxon>
    </lineage>
</organism>
<name>A0A7W9Q0K2_9ACTN</name>
<dbReference type="InterPro" id="IPR008972">
    <property type="entry name" value="Cupredoxin"/>
</dbReference>
<protein>
    <submittedName>
        <fullName evidence="3">Spore coat protein A</fullName>
    </submittedName>
</protein>
<feature type="compositionally biased region" description="Low complexity" evidence="1">
    <location>
        <begin position="172"/>
        <end position="189"/>
    </location>
</feature>
<evidence type="ECO:0000313" key="4">
    <source>
        <dbReference type="Proteomes" id="UP000585836"/>
    </source>
</evidence>
<dbReference type="Gene3D" id="2.60.40.420">
    <property type="entry name" value="Cupredoxins - blue copper proteins"/>
    <property type="match status" value="1"/>
</dbReference>
<evidence type="ECO:0000313" key="3">
    <source>
        <dbReference type="EMBL" id="MBB5930838.1"/>
    </source>
</evidence>
<keyword evidence="4" id="KW-1185">Reference proteome</keyword>
<dbReference type="InterPro" id="IPR011707">
    <property type="entry name" value="Cu-oxidase-like_N"/>
</dbReference>
<dbReference type="AlphaFoldDB" id="A0A7W9Q0K2"/>
<dbReference type="Pfam" id="PF07732">
    <property type="entry name" value="Cu-oxidase_3"/>
    <property type="match status" value="1"/>
</dbReference>
<reference evidence="3 4" key="1">
    <citation type="submission" date="2020-08" db="EMBL/GenBank/DDBJ databases">
        <title>Genomic Encyclopedia of Type Strains, Phase III (KMG-III): the genomes of soil and plant-associated and newly described type strains.</title>
        <authorList>
            <person name="Whitman W."/>
        </authorList>
    </citation>
    <scope>NUCLEOTIDE SEQUENCE [LARGE SCALE GENOMIC DNA]</scope>
    <source>
        <strain evidence="3 4">CECT 3313</strain>
    </source>
</reference>
<proteinExistence type="predicted"/>
<gene>
    <name evidence="3" type="ORF">FHS34_006345</name>
</gene>
<dbReference type="SUPFAM" id="SSF49503">
    <property type="entry name" value="Cupredoxins"/>
    <property type="match status" value="1"/>
</dbReference>
<dbReference type="EMBL" id="JACHJK010000013">
    <property type="protein sequence ID" value="MBB5930838.1"/>
    <property type="molecule type" value="Genomic_DNA"/>
</dbReference>
<evidence type="ECO:0000259" key="2">
    <source>
        <dbReference type="Pfam" id="PF07732"/>
    </source>
</evidence>
<feature type="region of interest" description="Disordered" evidence="1">
    <location>
        <begin position="113"/>
        <end position="134"/>
    </location>
</feature>
<feature type="domain" description="Plastocyanin-like" evidence="2">
    <location>
        <begin position="68"/>
        <end position="126"/>
    </location>
</feature>